<evidence type="ECO:0000313" key="14">
    <source>
        <dbReference type="Proteomes" id="UP000012046"/>
    </source>
</evidence>
<evidence type="ECO:0000256" key="9">
    <source>
        <dbReference type="ARBA" id="ARBA00023027"/>
    </source>
</evidence>
<evidence type="ECO:0000256" key="11">
    <source>
        <dbReference type="HAMAP-Rule" id="MF_00244"/>
    </source>
</evidence>
<dbReference type="EMBL" id="AHTH01000009">
    <property type="protein sequence ID" value="EHR41878.1"/>
    <property type="molecule type" value="Genomic_DNA"/>
</dbReference>
<dbReference type="PANTHER" id="PTHR39321:SF3">
    <property type="entry name" value="PHOSPHOPANTETHEINE ADENYLYLTRANSFERASE"/>
    <property type="match status" value="1"/>
</dbReference>
<evidence type="ECO:0000256" key="1">
    <source>
        <dbReference type="ARBA" id="ARBA00002324"/>
    </source>
</evidence>
<evidence type="ECO:0000259" key="12">
    <source>
        <dbReference type="Pfam" id="PF01467"/>
    </source>
</evidence>
<dbReference type="InterPro" id="IPR004821">
    <property type="entry name" value="Cyt_trans-like"/>
</dbReference>
<evidence type="ECO:0000256" key="8">
    <source>
        <dbReference type="ARBA" id="ARBA00022840"/>
    </source>
</evidence>
<dbReference type="NCBIfam" id="TIGR00482">
    <property type="entry name" value="nicotinate (nicotinamide) nucleotide adenylyltransferase"/>
    <property type="match status" value="1"/>
</dbReference>
<comment type="similarity">
    <text evidence="3 11">Belongs to the NadD family.</text>
</comment>
<comment type="caution">
    <text evidence="13">The sequence shown here is derived from an EMBL/GenBank/DDBJ whole genome shotgun (WGS) entry which is preliminary data.</text>
</comment>
<dbReference type="Pfam" id="PF01467">
    <property type="entry name" value="CTP_transf_like"/>
    <property type="match status" value="1"/>
</dbReference>
<dbReference type="GO" id="GO:0009435">
    <property type="term" value="P:NAD+ biosynthetic process"/>
    <property type="evidence" value="ECO:0007669"/>
    <property type="project" value="UniProtKB-UniRule"/>
</dbReference>
<evidence type="ECO:0000256" key="2">
    <source>
        <dbReference type="ARBA" id="ARBA00005019"/>
    </source>
</evidence>
<dbReference type="NCBIfam" id="TIGR00125">
    <property type="entry name" value="cyt_tran_rel"/>
    <property type="match status" value="1"/>
</dbReference>
<dbReference type="PANTHER" id="PTHR39321">
    <property type="entry name" value="NICOTINATE-NUCLEOTIDE ADENYLYLTRANSFERASE-RELATED"/>
    <property type="match status" value="1"/>
</dbReference>
<organism evidence="13 14">
    <name type="scientific">Alishewanella jeotgali KCTC 22429</name>
    <dbReference type="NCBI Taxonomy" id="1129374"/>
    <lineage>
        <taxon>Bacteria</taxon>
        <taxon>Pseudomonadati</taxon>
        <taxon>Pseudomonadota</taxon>
        <taxon>Gammaproteobacteria</taxon>
        <taxon>Alteromonadales</taxon>
        <taxon>Alteromonadaceae</taxon>
        <taxon>Alishewanella</taxon>
    </lineage>
</organism>
<comment type="catalytic activity">
    <reaction evidence="10 11">
        <text>nicotinate beta-D-ribonucleotide + ATP + H(+) = deamido-NAD(+) + diphosphate</text>
        <dbReference type="Rhea" id="RHEA:22860"/>
        <dbReference type="ChEBI" id="CHEBI:15378"/>
        <dbReference type="ChEBI" id="CHEBI:30616"/>
        <dbReference type="ChEBI" id="CHEBI:33019"/>
        <dbReference type="ChEBI" id="CHEBI:57502"/>
        <dbReference type="ChEBI" id="CHEBI:58437"/>
        <dbReference type="EC" id="2.7.7.18"/>
    </reaction>
</comment>
<reference evidence="13 14" key="1">
    <citation type="journal article" date="2012" name="J. Bacteriol.">
        <title>Genome Sequence of Extracellular-Protease-Producing Alishewanella jeotgali Isolated from Traditional Korean Fermented Seafood.</title>
        <authorList>
            <person name="Jung J."/>
            <person name="Chun J."/>
            <person name="Park W."/>
        </authorList>
    </citation>
    <scope>NUCLEOTIDE SEQUENCE [LARGE SCALE GENOMIC DNA]</scope>
    <source>
        <strain evidence="13 14">KCTC 22429</strain>
    </source>
</reference>
<dbReference type="NCBIfam" id="NF000840">
    <property type="entry name" value="PRK00071.1-3"/>
    <property type="match status" value="1"/>
</dbReference>
<name>H3ZC33_9ALTE</name>
<evidence type="ECO:0000313" key="13">
    <source>
        <dbReference type="EMBL" id="EHR41878.1"/>
    </source>
</evidence>
<dbReference type="InterPro" id="IPR014729">
    <property type="entry name" value="Rossmann-like_a/b/a_fold"/>
</dbReference>
<protein>
    <recommendedName>
        <fullName evidence="11">Probable nicotinate-nucleotide adenylyltransferase</fullName>
        <ecNumber evidence="11">2.7.7.18</ecNumber>
    </recommendedName>
    <alternativeName>
        <fullName evidence="11">Deamido-NAD(+) diphosphorylase</fullName>
    </alternativeName>
    <alternativeName>
        <fullName evidence="11">Deamido-NAD(+) pyrophosphorylase</fullName>
    </alternativeName>
    <alternativeName>
        <fullName evidence="11">Nicotinate mononucleotide adenylyltransferase</fullName>
        <shortName evidence="11">NaMN adenylyltransferase</shortName>
    </alternativeName>
</protein>
<evidence type="ECO:0000256" key="4">
    <source>
        <dbReference type="ARBA" id="ARBA00022642"/>
    </source>
</evidence>
<dbReference type="GO" id="GO:0004515">
    <property type="term" value="F:nicotinate-nucleotide adenylyltransferase activity"/>
    <property type="evidence" value="ECO:0007669"/>
    <property type="project" value="UniProtKB-UniRule"/>
</dbReference>
<keyword evidence="14" id="KW-1185">Reference proteome</keyword>
<dbReference type="GO" id="GO:0005524">
    <property type="term" value="F:ATP binding"/>
    <property type="evidence" value="ECO:0007669"/>
    <property type="project" value="UniProtKB-KW"/>
</dbReference>
<dbReference type="UniPathway" id="UPA00253">
    <property type="reaction ID" value="UER00332"/>
</dbReference>
<dbReference type="PATRIC" id="fig|1129374.4.peg.906"/>
<dbReference type="EC" id="2.7.7.18" evidence="11"/>
<evidence type="ECO:0000256" key="10">
    <source>
        <dbReference type="ARBA" id="ARBA00048721"/>
    </source>
</evidence>
<comment type="pathway">
    <text evidence="2 11">Cofactor biosynthesis; NAD(+) biosynthesis; deamido-NAD(+) from nicotinate D-ribonucleotide: step 1/1.</text>
</comment>
<evidence type="ECO:0000256" key="5">
    <source>
        <dbReference type="ARBA" id="ARBA00022679"/>
    </source>
</evidence>
<accession>H3ZC33</accession>
<dbReference type="HAMAP" id="MF_00244">
    <property type="entry name" value="NaMN_adenylyltr"/>
    <property type="match status" value="1"/>
</dbReference>
<dbReference type="STRING" id="1129374.AJE_04515"/>
<dbReference type="NCBIfam" id="NF000839">
    <property type="entry name" value="PRK00071.1-1"/>
    <property type="match status" value="1"/>
</dbReference>
<keyword evidence="5 11" id="KW-0808">Transferase</keyword>
<keyword evidence="6 11" id="KW-0548">Nucleotidyltransferase</keyword>
<dbReference type="eggNOG" id="COG1057">
    <property type="taxonomic scope" value="Bacteria"/>
</dbReference>
<dbReference type="Gene3D" id="3.40.50.620">
    <property type="entry name" value="HUPs"/>
    <property type="match status" value="1"/>
</dbReference>
<dbReference type="Proteomes" id="UP000012046">
    <property type="component" value="Unassembled WGS sequence"/>
</dbReference>
<dbReference type="SUPFAM" id="SSF52374">
    <property type="entry name" value="Nucleotidylyl transferase"/>
    <property type="match status" value="1"/>
</dbReference>
<keyword evidence="4 11" id="KW-0662">Pyridine nucleotide biosynthesis</keyword>
<evidence type="ECO:0000256" key="6">
    <source>
        <dbReference type="ARBA" id="ARBA00022695"/>
    </source>
</evidence>
<evidence type="ECO:0000256" key="7">
    <source>
        <dbReference type="ARBA" id="ARBA00022741"/>
    </source>
</evidence>
<evidence type="ECO:0000256" key="3">
    <source>
        <dbReference type="ARBA" id="ARBA00009014"/>
    </source>
</evidence>
<keyword evidence="8 11" id="KW-0067">ATP-binding</keyword>
<keyword evidence="9 11" id="KW-0520">NAD</keyword>
<dbReference type="RefSeq" id="WP_008949875.1">
    <property type="nucleotide sequence ID" value="NZ_AHTH01000009.1"/>
</dbReference>
<dbReference type="CDD" id="cd02165">
    <property type="entry name" value="NMNAT"/>
    <property type="match status" value="1"/>
</dbReference>
<sequence length="219" mass="23851">MTQTKLVGIFGGTFDPIHLGHLAVARYVLTHCALDSVKLMPCHLPPHRASPGVSSVERARMVELAISAEPKLQLEPLELSLQQPSYTVNSLTLLKQQDPAAHLCFIIGMDSLQYFRSWHQWQQILTLAHLIVLKRPGYSAQDGDAPALLTQYGISLPELSTLPAGGILLLDNPDFPQSATFVREQLAVDPAVQAMLPPAVLSYIQQHGLYGCAVSAAKV</sequence>
<gene>
    <name evidence="11 13" type="primary">nadD</name>
    <name evidence="13" type="ORF">AJE_04515</name>
</gene>
<comment type="function">
    <text evidence="1 11">Catalyzes the reversible adenylation of nicotinate mononucleotide (NaMN) to nicotinic acid adenine dinucleotide (NaAD).</text>
</comment>
<dbReference type="InterPro" id="IPR005248">
    <property type="entry name" value="NadD/NMNAT"/>
</dbReference>
<feature type="domain" description="Cytidyltransferase-like" evidence="12">
    <location>
        <begin position="9"/>
        <end position="161"/>
    </location>
</feature>
<dbReference type="AlphaFoldDB" id="H3ZC33"/>
<proteinExistence type="inferred from homology"/>
<keyword evidence="7 11" id="KW-0547">Nucleotide-binding</keyword>